<dbReference type="EMBL" id="JADUNO010000010">
    <property type="protein sequence ID" value="MBH1638854.1"/>
    <property type="molecule type" value="Genomic_DNA"/>
</dbReference>
<evidence type="ECO:0000313" key="4">
    <source>
        <dbReference type="Proteomes" id="UP000616785"/>
    </source>
</evidence>
<evidence type="ECO:0000313" key="3">
    <source>
        <dbReference type="EMBL" id="MBH1638854.1"/>
    </source>
</evidence>
<proteinExistence type="predicted"/>
<dbReference type="PANTHER" id="PTHR43674:SF2">
    <property type="entry name" value="BETA-UREIDOPROPIONASE"/>
    <property type="match status" value="1"/>
</dbReference>
<dbReference type="InterPro" id="IPR050345">
    <property type="entry name" value="Aliph_Amidase/BUP"/>
</dbReference>
<comment type="caution">
    <text evidence="3">The sequence shown here is derived from an EMBL/GenBank/DDBJ whole genome shotgun (WGS) entry which is preliminary data.</text>
</comment>
<evidence type="ECO:0000259" key="2">
    <source>
        <dbReference type="PROSITE" id="PS50263"/>
    </source>
</evidence>
<reference evidence="3" key="1">
    <citation type="submission" date="2020-11" db="EMBL/GenBank/DDBJ databases">
        <title>Enhanced detection system for hospital associated transmission using whole genome sequencing surveillance.</title>
        <authorList>
            <person name="Harrison L.H."/>
            <person name="Van Tyne D."/>
            <person name="Marsh J.W."/>
            <person name="Griffith M.P."/>
            <person name="Snyder D.J."/>
            <person name="Cooper V.S."/>
            <person name="Mustapha M."/>
        </authorList>
    </citation>
    <scope>NUCLEOTIDE SEQUENCE</scope>
    <source>
        <strain evidence="3">STEN00092</strain>
    </source>
</reference>
<dbReference type="PANTHER" id="PTHR43674">
    <property type="entry name" value="NITRILASE C965.09-RELATED"/>
    <property type="match status" value="1"/>
</dbReference>
<feature type="domain" description="CN hydrolase" evidence="2">
    <location>
        <begin position="1"/>
        <end position="234"/>
    </location>
</feature>
<dbReference type="Proteomes" id="UP000616785">
    <property type="component" value="Unassembled WGS sequence"/>
</dbReference>
<dbReference type="GO" id="GO:0033388">
    <property type="term" value="P:putrescine biosynthetic process from arginine"/>
    <property type="evidence" value="ECO:0007669"/>
    <property type="project" value="TreeGrafter"/>
</dbReference>
<name>A0AA41CBC4_STEMA</name>
<dbReference type="Gene3D" id="3.60.110.10">
    <property type="entry name" value="Carbon-nitrogen hydrolase"/>
    <property type="match status" value="1"/>
</dbReference>
<dbReference type="PROSITE" id="PS50263">
    <property type="entry name" value="CN_HYDROLASE"/>
    <property type="match status" value="1"/>
</dbReference>
<keyword evidence="1 3" id="KW-0378">Hydrolase</keyword>
<accession>A0AA41CBC4</accession>
<evidence type="ECO:0000256" key="1">
    <source>
        <dbReference type="ARBA" id="ARBA00022801"/>
    </source>
</evidence>
<dbReference type="RefSeq" id="WP_026347204.1">
    <property type="nucleotide sequence ID" value="NZ_KB907503.1"/>
</dbReference>
<protein>
    <submittedName>
        <fullName evidence="3">Carbon-nitrogen hydrolase family protein</fullName>
    </submittedName>
</protein>
<dbReference type="Pfam" id="PF00795">
    <property type="entry name" value="CN_hydrolase"/>
    <property type="match status" value="1"/>
</dbReference>
<organism evidence="3 4">
    <name type="scientific">Stenotrophomonas maltophilia</name>
    <name type="common">Pseudomonas maltophilia</name>
    <name type="synonym">Xanthomonas maltophilia</name>
    <dbReference type="NCBI Taxonomy" id="40324"/>
    <lineage>
        <taxon>Bacteria</taxon>
        <taxon>Pseudomonadati</taxon>
        <taxon>Pseudomonadota</taxon>
        <taxon>Gammaproteobacteria</taxon>
        <taxon>Lysobacterales</taxon>
        <taxon>Lysobacteraceae</taxon>
        <taxon>Stenotrophomonas</taxon>
        <taxon>Stenotrophomonas maltophilia group</taxon>
    </lineage>
</organism>
<dbReference type="CDD" id="cd07197">
    <property type="entry name" value="nitrilase"/>
    <property type="match status" value="1"/>
</dbReference>
<gene>
    <name evidence="3" type="ORF">I5U57_05245</name>
</gene>
<dbReference type="SUPFAM" id="SSF56317">
    <property type="entry name" value="Carbon-nitrogen hydrolase"/>
    <property type="match status" value="1"/>
</dbReference>
<dbReference type="InterPro" id="IPR036526">
    <property type="entry name" value="C-N_Hydrolase_sf"/>
</dbReference>
<dbReference type="GO" id="GO:0050126">
    <property type="term" value="F:N-carbamoylputrescine amidase activity"/>
    <property type="evidence" value="ECO:0007669"/>
    <property type="project" value="TreeGrafter"/>
</dbReference>
<dbReference type="InterPro" id="IPR003010">
    <property type="entry name" value="C-N_Hydrolase"/>
</dbReference>
<dbReference type="AlphaFoldDB" id="A0AA41CBC4"/>
<sequence>MKIVAAQMRSVPGDIVGNIERHVHFIELAASCGGAAVFFPEMSLTGYEPRLAEQLAMTADDARLEVFQSLSDRHQILVAVGGPYRGKDGPEIGMFVFRSGQTPAVYTKQTLHADELPYFKAGTTPLSVTLGEEILVPAICFESLQMESALRAKDAGATVYVASVAKNMIGMERAHRHYATVARELGMNVLVCNGVGHADGFEMTGGSAAWDNSGALRCSAGTEDEALVVYDLAEQIGSAVAVQAMSIAGARGNAREN</sequence>